<dbReference type="Gene3D" id="3.30.450.180">
    <property type="match status" value="1"/>
</dbReference>
<dbReference type="Pfam" id="PF17765">
    <property type="entry name" value="MLTR_LBD"/>
    <property type="match status" value="1"/>
</dbReference>
<evidence type="ECO:0000313" key="3">
    <source>
        <dbReference type="Proteomes" id="UP000325529"/>
    </source>
</evidence>
<dbReference type="InterPro" id="IPR041413">
    <property type="entry name" value="MLTR_LBD"/>
</dbReference>
<dbReference type="Proteomes" id="UP000325529">
    <property type="component" value="Chromosome"/>
</dbReference>
<sequence>MRYLSQIDVSPLLGYNSGQDFYARLERGLIASPSDNDLRRIATLLRLEEHQWNDLNTAINGYKAPKPVDPHSNHTFSPQWHWVIEGQDEAAYISDFGWNVVTYNAAAEALLGRMPRNIMRWMLSLTPEEHSRARMPDWAEHWGPVALSQLTAALNEEPGHAELRTIEREVLADPELNLMYATVLDSCIHPDGTRRLMTHGTRNEPGIMHAAACTPMGSPQVGVVFMKWTPLE</sequence>
<dbReference type="OrthoDB" id="4316502at2"/>
<name>A0A5J6GRX5_STRKN</name>
<protein>
    <submittedName>
        <fullName evidence="2">XRE family transcriptional regulator</fullName>
    </submittedName>
</protein>
<dbReference type="KEGG" id="ska:CP970_43805"/>
<dbReference type="PANTHER" id="PTHR35010">
    <property type="entry name" value="BLL4672 PROTEIN-RELATED"/>
    <property type="match status" value="1"/>
</dbReference>
<dbReference type="RefSeq" id="WP_055546866.1">
    <property type="nucleotide sequence ID" value="NZ_CP023699.1"/>
</dbReference>
<feature type="domain" description="MmyB-like transcription regulator ligand binding" evidence="1">
    <location>
        <begin position="77"/>
        <end position="177"/>
    </location>
</feature>
<dbReference type="EMBL" id="CP023699">
    <property type="protein sequence ID" value="QEU96941.1"/>
    <property type="molecule type" value="Genomic_DNA"/>
</dbReference>
<reference evidence="2 3" key="1">
    <citation type="submission" date="2017-09" db="EMBL/GenBank/DDBJ databases">
        <authorList>
            <person name="Lee N."/>
            <person name="Cho B.-K."/>
        </authorList>
    </citation>
    <scope>NUCLEOTIDE SEQUENCE [LARGE SCALE GENOMIC DNA]</scope>
    <source>
        <strain evidence="2 3">ATCC 12853</strain>
    </source>
</reference>
<evidence type="ECO:0000259" key="1">
    <source>
        <dbReference type="Pfam" id="PF17765"/>
    </source>
</evidence>
<proteinExistence type="predicted"/>
<evidence type="ECO:0000313" key="2">
    <source>
        <dbReference type="EMBL" id="QEU96941.1"/>
    </source>
</evidence>
<dbReference type="AlphaFoldDB" id="A0A5J6GRX5"/>
<keyword evidence="3" id="KW-1185">Reference proteome</keyword>
<organism evidence="2 3">
    <name type="scientific">Streptomyces kanamyceticus</name>
    <dbReference type="NCBI Taxonomy" id="1967"/>
    <lineage>
        <taxon>Bacteria</taxon>
        <taxon>Bacillati</taxon>
        <taxon>Actinomycetota</taxon>
        <taxon>Actinomycetes</taxon>
        <taxon>Kitasatosporales</taxon>
        <taxon>Streptomycetaceae</taxon>
        <taxon>Streptomyces</taxon>
    </lineage>
</organism>
<accession>A0A5J6GRX5</accession>
<gene>
    <name evidence="2" type="ORF">CP970_43805</name>
</gene>